<organism evidence="2 3">
    <name type="scientific">Pseudovibrio ascidiaceicola</name>
    <dbReference type="NCBI Taxonomy" id="285279"/>
    <lineage>
        <taxon>Bacteria</taxon>
        <taxon>Pseudomonadati</taxon>
        <taxon>Pseudomonadota</taxon>
        <taxon>Alphaproteobacteria</taxon>
        <taxon>Hyphomicrobiales</taxon>
        <taxon>Stappiaceae</taxon>
        <taxon>Pseudovibrio</taxon>
    </lineage>
</organism>
<reference evidence="2 3" key="1">
    <citation type="submission" date="2016-10" db="EMBL/GenBank/DDBJ databases">
        <authorList>
            <person name="Varghese N."/>
            <person name="Submissions S."/>
        </authorList>
    </citation>
    <scope>NUCLEOTIDE SEQUENCE [LARGE SCALE GENOMIC DNA]</scope>
    <source>
        <strain evidence="2 3">DSM 16392</strain>
    </source>
</reference>
<evidence type="ECO:0000313" key="3">
    <source>
        <dbReference type="Proteomes" id="UP000199598"/>
    </source>
</evidence>
<dbReference type="Proteomes" id="UP000199598">
    <property type="component" value="Unassembled WGS sequence"/>
</dbReference>
<comment type="caution">
    <text evidence="2">The sequence shown here is derived from an EMBL/GenBank/DDBJ whole genome shotgun (WGS) entry which is preliminary data.</text>
</comment>
<keyword evidence="1" id="KW-0472">Membrane</keyword>
<keyword evidence="1" id="KW-1133">Transmembrane helix</keyword>
<evidence type="ECO:0000256" key="1">
    <source>
        <dbReference type="SAM" id="Phobius"/>
    </source>
</evidence>
<sequence length="98" mass="10749">MFYQVSIFLLGNAILYLLKADLIGASIASNSSVGLKQNHYVFSAGAFAMDALLSSVLTLGCLALLELAFLVSATWYYSVVCLLTYLSILSFFTLRIHR</sequence>
<feature type="transmembrane region" description="Helical" evidence="1">
    <location>
        <begin position="6"/>
        <end position="28"/>
    </location>
</feature>
<proteinExistence type="predicted"/>
<name>A0A1I4B8Y9_9HYPH</name>
<keyword evidence="3" id="KW-1185">Reference proteome</keyword>
<dbReference type="RefSeq" id="WP_093520534.1">
    <property type="nucleotide sequence ID" value="NZ_FOSK01000007.1"/>
</dbReference>
<protein>
    <submittedName>
        <fullName evidence="2">Uncharacterized protein</fullName>
    </submittedName>
</protein>
<accession>A0A1I4B8Y9</accession>
<feature type="transmembrane region" description="Helical" evidence="1">
    <location>
        <begin position="75"/>
        <end position="94"/>
    </location>
</feature>
<feature type="transmembrane region" description="Helical" evidence="1">
    <location>
        <begin position="40"/>
        <end position="69"/>
    </location>
</feature>
<evidence type="ECO:0000313" key="2">
    <source>
        <dbReference type="EMBL" id="SFK64386.1"/>
    </source>
</evidence>
<dbReference type="EMBL" id="FOSK01000007">
    <property type="protein sequence ID" value="SFK64386.1"/>
    <property type="molecule type" value="Genomic_DNA"/>
</dbReference>
<gene>
    <name evidence="2" type="ORF">SAMN04488518_107171</name>
</gene>
<keyword evidence="1" id="KW-0812">Transmembrane</keyword>